<dbReference type="EMBL" id="JAINUL010000001">
    <property type="protein sequence ID" value="MCC0095948.1"/>
    <property type="molecule type" value="Genomic_DNA"/>
</dbReference>
<name>A0ABS8E4N8_9ACTN</name>
<protein>
    <submittedName>
        <fullName evidence="1">Uncharacterized protein</fullName>
    </submittedName>
</protein>
<comment type="caution">
    <text evidence="1">The sequence shown here is derived from an EMBL/GenBank/DDBJ whole genome shotgun (WGS) entry which is preliminary data.</text>
</comment>
<sequence length="123" mass="13534">MNRESMTCSCVSVRCCGRPGTEIRSRALAAIQLSRGIHPIAKVKARGEERRPAILIRSRPWKAGTADTPWHDVFDPDNGRVRYCGDHRVDHTVPVGSTQGHKALLEVSAAHRALTASERELAV</sequence>
<evidence type="ECO:0000313" key="2">
    <source>
        <dbReference type="Proteomes" id="UP001520654"/>
    </source>
</evidence>
<dbReference type="Proteomes" id="UP001520654">
    <property type="component" value="Unassembled WGS sequence"/>
</dbReference>
<dbReference type="Gene3D" id="2.30.280.20">
    <property type="match status" value="1"/>
</dbReference>
<gene>
    <name evidence="1" type="ORF">K7B10_14390</name>
</gene>
<accession>A0ABS8E4N8</accession>
<reference evidence="1 2" key="1">
    <citation type="submission" date="2021-08" db="EMBL/GenBank/DDBJ databases">
        <title>Genomic Architecture of Streptomyces flavotricini NGL1 and Streptomyces erythrochromogenes HMS4 With Differential Plant Beneficial attributes and laccase production capabilities.</title>
        <authorList>
            <person name="Salwan R."/>
            <person name="Kaur R."/>
            <person name="Sharma V."/>
        </authorList>
    </citation>
    <scope>NUCLEOTIDE SEQUENCE [LARGE SCALE GENOMIC DNA]</scope>
    <source>
        <strain evidence="1 2">NGL1</strain>
    </source>
</reference>
<dbReference type="RefSeq" id="WP_229336471.1">
    <property type="nucleotide sequence ID" value="NZ_JAINUL010000001.1"/>
</dbReference>
<organism evidence="1 2">
    <name type="scientific">Streptomyces flavotricini</name>
    <dbReference type="NCBI Taxonomy" id="66888"/>
    <lineage>
        <taxon>Bacteria</taxon>
        <taxon>Bacillati</taxon>
        <taxon>Actinomycetota</taxon>
        <taxon>Actinomycetes</taxon>
        <taxon>Kitasatosporales</taxon>
        <taxon>Streptomycetaceae</taxon>
        <taxon>Streptomyces</taxon>
    </lineage>
</organism>
<proteinExistence type="predicted"/>
<evidence type="ECO:0000313" key="1">
    <source>
        <dbReference type="EMBL" id="MCC0095948.1"/>
    </source>
</evidence>
<keyword evidence="2" id="KW-1185">Reference proteome</keyword>